<feature type="chain" id="PRO_5026854748" evidence="1">
    <location>
        <begin position="19"/>
        <end position="217"/>
    </location>
</feature>
<reference evidence="2" key="1">
    <citation type="submission" date="2019-09" db="EMBL/GenBank/DDBJ databases">
        <title>Organ-specific transcriptomic study of the physiology of the cattle tick, Rhipicephalus microplus.</title>
        <authorList>
            <person name="Tirloni L."/>
            <person name="Braz G."/>
            <person name="Gandara A.C.P."/>
            <person name="Sabadin G.A."/>
            <person name="da Silva R.M."/>
            <person name="Guizzo M.G."/>
            <person name="Machado J.A."/>
            <person name="Costa E.P."/>
            <person name="Gomes H.F."/>
            <person name="Moraes J."/>
            <person name="Mota M.B.S."/>
            <person name="Mesquita R.D."/>
            <person name="Alvarenga P.H."/>
            <person name="Alves F."/>
            <person name="Seixas A."/>
            <person name="da Fonseca R.N."/>
            <person name="Fogaca A."/>
            <person name="Logullo C."/>
            <person name="Tanaka A."/>
            <person name="Daffre S."/>
            <person name="Termignoni C."/>
            <person name="Vaz I.S.Jr."/>
            <person name="Oliveira P.L."/>
            <person name="Ribeiro J.M."/>
        </authorList>
    </citation>
    <scope>NUCLEOTIDE SEQUENCE</scope>
    <source>
        <strain evidence="2">Porto Alegre</strain>
    </source>
</reference>
<accession>A0A6M2CQJ5</accession>
<dbReference type="AlphaFoldDB" id="A0A6M2CQJ5"/>
<dbReference type="Gene3D" id="3.15.10.50">
    <property type="match status" value="1"/>
</dbReference>
<dbReference type="OrthoDB" id="10332883at2759"/>
<keyword evidence="1" id="KW-0732">Signal</keyword>
<evidence type="ECO:0000313" key="2">
    <source>
        <dbReference type="EMBL" id="NOV35782.1"/>
    </source>
</evidence>
<dbReference type="EMBL" id="GHWJ01003045">
    <property type="protein sequence ID" value="NOV35782.1"/>
    <property type="molecule type" value="Transcribed_RNA"/>
</dbReference>
<dbReference type="VEuPathDB" id="VectorBase:LOC119159680"/>
<organism evidence="2">
    <name type="scientific">Rhipicephalus microplus</name>
    <name type="common">Cattle tick</name>
    <name type="synonym">Boophilus microplus</name>
    <dbReference type="NCBI Taxonomy" id="6941"/>
    <lineage>
        <taxon>Eukaryota</taxon>
        <taxon>Metazoa</taxon>
        <taxon>Ecdysozoa</taxon>
        <taxon>Arthropoda</taxon>
        <taxon>Chelicerata</taxon>
        <taxon>Arachnida</taxon>
        <taxon>Acari</taxon>
        <taxon>Parasitiformes</taxon>
        <taxon>Ixodida</taxon>
        <taxon>Ixodoidea</taxon>
        <taxon>Ixodidae</taxon>
        <taxon>Rhipicephalinae</taxon>
        <taxon>Rhipicephalus</taxon>
        <taxon>Boophilus</taxon>
    </lineage>
</organism>
<protein>
    <submittedName>
        <fullName evidence="2">Putative salivary secreted protein salivary gland overexpressed</fullName>
    </submittedName>
</protein>
<proteinExistence type="predicted"/>
<name>A0A6M2CQJ5_RHIMP</name>
<feature type="signal peptide" evidence="1">
    <location>
        <begin position="1"/>
        <end position="18"/>
    </location>
</feature>
<dbReference type="InterPro" id="IPR038602">
    <property type="entry name" value="Mite_allergen_7_sf"/>
</dbReference>
<sequence length="217" mass="24001">MWTFCVIMLASASYVSKGSPSSSTPAFRMLFDLSPAGISDANTFVDNIFKDNQPPRARGSPRLYPYATIGDFIFTVPKNRITNRDLTVNMTHGEVRGLDTALRRKGDCEVPFFHDGRTVVSCDLVIQGLNITFTSLVKGDSLMAIWKTIWVNVDVADSNVHFEAITPVGPGIGILRAFHIVDITLDVTYDNNLSLNKGRSEKFKEEIATKVLKENAP</sequence>
<evidence type="ECO:0000256" key="1">
    <source>
        <dbReference type="SAM" id="SignalP"/>
    </source>
</evidence>